<dbReference type="SUPFAM" id="SSF53927">
    <property type="entry name" value="Cytidine deaminase-like"/>
    <property type="match status" value="1"/>
</dbReference>
<feature type="domain" description="CMP/dCMP-type deaminase" evidence="9">
    <location>
        <begin position="3"/>
        <end position="132"/>
    </location>
</feature>
<evidence type="ECO:0000256" key="4">
    <source>
        <dbReference type="ARBA" id="ARBA00022723"/>
    </source>
</evidence>
<dbReference type="EMBL" id="VUNR01000026">
    <property type="protein sequence ID" value="MSU09569.1"/>
    <property type="molecule type" value="Genomic_DNA"/>
</dbReference>
<dbReference type="NCBIfam" id="NF008113">
    <property type="entry name" value="PRK10860.1"/>
    <property type="match status" value="1"/>
</dbReference>
<dbReference type="Gene3D" id="3.40.140.10">
    <property type="entry name" value="Cytidine Deaminase, domain 2"/>
    <property type="match status" value="1"/>
</dbReference>
<dbReference type="Pfam" id="PF14437">
    <property type="entry name" value="MafB19-deam"/>
    <property type="match status" value="1"/>
</dbReference>
<comment type="similarity">
    <text evidence="1">Belongs to the cytidine and deoxycytidylate deaminase family. ADAT2 subfamily.</text>
</comment>
<dbReference type="InterPro" id="IPR028883">
    <property type="entry name" value="tRNA_aden_deaminase"/>
</dbReference>
<evidence type="ECO:0000256" key="8">
    <source>
        <dbReference type="HAMAP-Rule" id="MF_00972"/>
    </source>
</evidence>
<keyword evidence="3 8" id="KW-0819">tRNA processing</keyword>
<protein>
    <recommendedName>
        <fullName evidence="8">tRNA-specific adenosine deaminase</fullName>
        <ecNumber evidence="8">3.5.4.33</ecNumber>
    </recommendedName>
</protein>
<evidence type="ECO:0000259" key="9">
    <source>
        <dbReference type="PROSITE" id="PS51747"/>
    </source>
</evidence>
<feature type="active site" description="Proton donor" evidence="8">
    <location>
        <position position="58"/>
    </location>
</feature>
<evidence type="ECO:0000313" key="11">
    <source>
        <dbReference type="Proteomes" id="UP000433181"/>
    </source>
</evidence>
<dbReference type="InterPro" id="IPR058535">
    <property type="entry name" value="MafB19-deam"/>
</dbReference>
<keyword evidence="5 8" id="KW-0378">Hydrolase</keyword>
<dbReference type="GeneID" id="96779517"/>
<comment type="caution">
    <text evidence="10">The sequence shown here is derived from an EMBL/GenBank/DDBJ whole genome shotgun (WGS) entry which is preliminary data.</text>
</comment>
<dbReference type="GO" id="GO:0052717">
    <property type="term" value="F:tRNA-specific adenosine-34 deaminase activity"/>
    <property type="evidence" value="ECO:0007669"/>
    <property type="project" value="UniProtKB-UniRule"/>
</dbReference>
<evidence type="ECO:0000256" key="3">
    <source>
        <dbReference type="ARBA" id="ARBA00022694"/>
    </source>
</evidence>
<reference evidence="10 11" key="1">
    <citation type="submission" date="2019-08" db="EMBL/GenBank/DDBJ databases">
        <title>In-depth cultivation of the pig gut microbiome towards novel bacterial diversity and tailored functional studies.</title>
        <authorList>
            <person name="Wylensek D."/>
            <person name="Hitch T.C.A."/>
            <person name="Clavel T."/>
        </authorList>
    </citation>
    <scope>NUCLEOTIDE SEQUENCE [LARGE SCALE GENOMIC DNA]</scope>
    <source>
        <strain evidence="10 11">WCA-693-APC-5D-A</strain>
    </source>
</reference>
<dbReference type="FunFam" id="3.40.140.10:FF:000005">
    <property type="entry name" value="tRNA-specific adenosine deaminase"/>
    <property type="match status" value="1"/>
</dbReference>
<keyword evidence="4 8" id="KW-0479">Metal-binding</keyword>
<dbReference type="GO" id="GO:0008270">
    <property type="term" value="F:zinc ion binding"/>
    <property type="evidence" value="ECO:0007669"/>
    <property type="project" value="UniProtKB-UniRule"/>
</dbReference>
<evidence type="ECO:0000256" key="6">
    <source>
        <dbReference type="ARBA" id="ARBA00022833"/>
    </source>
</evidence>
<evidence type="ECO:0000313" key="10">
    <source>
        <dbReference type="EMBL" id="MSU09569.1"/>
    </source>
</evidence>
<dbReference type="PROSITE" id="PS51747">
    <property type="entry name" value="CYT_DCMP_DEAMINASES_2"/>
    <property type="match status" value="1"/>
</dbReference>
<gene>
    <name evidence="8 10" type="primary">tadA</name>
    <name evidence="10" type="ORF">FYJ84_11315</name>
</gene>
<dbReference type="PANTHER" id="PTHR11079:SF202">
    <property type="entry name" value="TRNA-SPECIFIC ADENOSINE DEAMINASE"/>
    <property type="match status" value="1"/>
</dbReference>
<dbReference type="GO" id="GO:0002100">
    <property type="term" value="P:tRNA wobble adenosine to inosine editing"/>
    <property type="evidence" value="ECO:0007669"/>
    <property type="project" value="UniProtKB-UniRule"/>
</dbReference>
<evidence type="ECO:0000256" key="2">
    <source>
        <dbReference type="ARBA" id="ARBA00011738"/>
    </source>
</evidence>
<comment type="function">
    <text evidence="8">Catalyzes the deamination of adenosine to inosine at the wobble position 34 of tRNA(Arg2).</text>
</comment>
<dbReference type="InterPro" id="IPR016193">
    <property type="entry name" value="Cytidine_deaminase-like"/>
</dbReference>
<keyword evidence="11" id="KW-1185">Reference proteome</keyword>
<evidence type="ECO:0000256" key="5">
    <source>
        <dbReference type="ARBA" id="ARBA00022801"/>
    </source>
</evidence>
<evidence type="ECO:0000256" key="7">
    <source>
        <dbReference type="ARBA" id="ARBA00048045"/>
    </source>
</evidence>
<organism evidence="10 11">
    <name type="scientific">Anaerovibrio slackiae</name>
    <dbReference type="NCBI Taxonomy" id="2652309"/>
    <lineage>
        <taxon>Bacteria</taxon>
        <taxon>Bacillati</taxon>
        <taxon>Bacillota</taxon>
        <taxon>Negativicutes</taxon>
        <taxon>Selenomonadales</taxon>
        <taxon>Selenomonadaceae</taxon>
        <taxon>Anaerovibrio</taxon>
    </lineage>
</organism>
<evidence type="ECO:0000256" key="1">
    <source>
        <dbReference type="ARBA" id="ARBA00010669"/>
    </source>
</evidence>
<comment type="subunit">
    <text evidence="2 8">Homodimer.</text>
</comment>
<comment type="catalytic activity">
    <reaction evidence="7 8">
        <text>adenosine(34) in tRNA + H2O + H(+) = inosine(34) in tRNA + NH4(+)</text>
        <dbReference type="Rhea" id="RHEA:43168"/>
        <dbReference type="Rhea" id="RHEA-COMP:10373"/>
        <dbReference type="Rhea" id="RHEA-COMP:10374"/>
        <dbReference type="ChEBI" id="CHEBI:15377"/>
        <dbReference type="ChEBI" id="CHEBI:15378"/>
        <dbReference type="ChEBI" id="CHEBI:28938"/>
        <dbReference type="ChEBI" id="CHEBI:74411"/>
        <dbReference type="ChEBI" id="CHEBI:82852"/>
        <dbReference type="EC" id="3.5.4.33"/>
    </reaction>
</comment>
<dbReference type="HAMAP" id="MF_00972">
    <property type="entry name" value="tRNA_aden_deaminase"/>
    <property type="match status" value="1"/>
</dbReference>
<feature type="binding site" evidence="8">
    <location>
        <position position="56"/>
    </location>
    <ligand>
        <name>Zn(2+)</name>
        <dbReference type="ChEBI" id="CHEBI:29105"/>
        <note>catalytic</note>
    </ligand>
</feature>
<dbReference type="EC" id="3.5.4.33" evidence="8"/>
<dbReference type="PANTHER" id="PTHR11079">
    <property type="entry name" value="CYTOSINE DEAMINASE FAMILY MEMBER"/>
    <property type="match status" value="1"/>
</dbReference>
<feature type="binding site" evidence="8">
    <location>
        <position position="89"/>
    </location>
    <ligand>
        <name>Zn(2+)</name>
        <dbReference type="ChEBI" id="CHEBI:29105"/>
        <note>catalytic</note>
    </ligand>
</feature>
<comment type="cofactor">
    <cofactor evidence="8">
        <name>Zn(2+)</name>
        <dbReference type="ChEBI" id="CHEBI:29105"/>
    </cofactor>
    <text evidence="8">Binds 1 zinc ion per subunit.</text>
</comment>
<keyword evidence="6 8" id="KW-0862">Zinc</keyword>
<dbReference type="InterPro" id="IPR002125">
    <property type="entry name" value="CMP_dCMP_dom"/>
</dbReference>
<dbReference type="RefSeq" id="WP_154407738.1">
    <property type="nucleotide sequence ID" value="NZ_JAQXJM010000165.1"/>
</dbReference>
<dbReference type="PROSITE" id="PS00903">
    <property type="entry name" value="CYT_DCMP_DEAMINASES_1"/>
    <property type="match status" value="1"/>
</dbReference>
<proteinExistence type="inferred from homology"/>
<dbReference type="InterPro" id="IPR016192">
    <property type="entry name" value="APOBEC/CMP_deaminase_Zn-bd"/>
</dbReference>
<accession>A0A6I2UIL9</accession>
<dbReference type="AlphaFoldDB" id="A0A6I2UIL9"/>
<name>A0A6I2UIL9_9FIRM</name>
<sequence>MILDDEKYMRLALAEAEKAYARGEIPIGAVLVRNEDGTVVSRGHNLRESKNDATAHAEMEAIREACARLNRWRLSGLTLYVTIEPCAMCAGALVNSRIDRLVYGSTESKFGAVESIFNVVNHRLLNHRLSVTAGVLEDECRQLMKDFFRMRREQNKQKKREENSEEKSADS</sequence>
<dbReference type="Proteomes" id="UP000433181">
    <property type="component" value="Unassembled WGS sequence"/>
</dbReference>
<feature type="binding site" evidence="8">
    <location>
        <position position="86"/>
    </location>
    <ligand>
        <name>Zn(2+)</name>
        <dbReference type="ChEBI" id="CHEBI:29105"/>
        <note>catalytic</note>
    </ligand>
</feature>
<dbReference type="CDD" id="cd01285">
    <property type="entry name" value="nucleoside_deaminase"/>
    <property type="match status" value="1"/>
</dbReference>